<accession>A0A2S0IAT6</accession>
<keyword evidence="2" id="KW-1185">Reference proteome</keyword>
<proteinExistence type="predicted"/>
<evidence type="ECO:0000313" key="2">
    <source>
        <dbReference type="Proteomes" id="UP000239477"/>
    </source>
</evidence>
<sequence>MANPAYKRVMEVVAAAADGSTYRIDRYCSQSQGDQKTSSYCCLPDGQLVTWQGDGHYKLPDGTVVTMVASRLCQ</sequence>
<dbReference type="EMBL" id="CP023270">
    <property type="protein sequence ID" value="AVJ29126.1"/>
    <property type="molecule type" value="Genomic_DNA"/>
</dbReference>
<evidence type="ECO:0000313" key="1">
    <source>
        <dbReference type="EMBL" id="AVJ29126.1"/>
    </source>
</evidence>
<gene>
    <name evidence="1" type="ORF">CLM73_19510</name>
</gene>
<dbReference type="Proteomes" id="UP000239477">
    <property type="component" value="Chromosome"/>
</dbReference>
<protein>
    <submittedName>
        <fullName evidence="1">Uncharacterized protein</fullName>
    </submittedName>
</protein>
<dbReference type="AlphaFoldDB" id="A0A2S0IAT6"/>
<name>A0A2S0IAT6_9BURK</name>
<organism evidence="1 2">
    <name type="scientific">Achromobacter spanius</name>
    <dbReference type="NCBI Taxonomy" id="217203"/>
    <lineage>
        <taxon>Bacteria</taxon>
        <taxon>Pseudomonadati</taxon>
        <taxon>Pseudomonadota</taxon>
        <taxon>Betaproteobacteria</taxon>
        <taxon>Burkholderiales</taxon>
        <taxon>Alcaligenaceae</taxon>
        <taxon>Achromobacter</taxon>
    </lineage>
</organism>
<reference evidence="1 2" key="1">
    <citation type="submission" date="2017-09" db="EMBL/GenBank/DDBJ databases">
        <title>Genomic, metabolic, and phenotypic characteristics of bacterial isolates from the natural microbiome of the model nematode Caenorhabditis elegans.</title>
        <authorList>
            <person name="Zimmermann J."/>
            <person name="Obeng N."/>
            <person name="Yang W."/>
            <person name="Obeng O."/>
            <person name="Kissoyan K."/>
            <person name="Pees B."/>
            <person name="Dirksen P."/>
            <person name="Hoppner M."/>
            <person name="Franke A."/>
            <person name="Rosenstiel P."/>
            <person name="Leippe M."/>
            <person name="Dierking K."/>
            <person name="Kaleta C."/>
            <person name="Schulenburg H."/>
        </authorList>
    </citation>
    <scope>NUCLEOTIDE SEQUENCE [LARGE SCALE GENOMIC DNA]</scope>
    <source>
        <strain evidence="1 2">MYb73</strain>
    </source>
</reference>